<feature type="region of interest" description="Disordered" evidence="2">
    <location>
        <begin position="215"/>
        <end position="272"/>
    </location>
</feature>
<feature type="domain" description="RRM" evidence="3">
    <location>
        <begin position="556"/>
        <end position="646"/>
    </location>
</feature>
<evidence type="ECO:0000313" key="5">
    <source>
        <dbReference type="Proteomes" id="UP001629113"/>
    </source>
</evidence>
<evidence type="ECO:0000256" key="2">
    <source>
        <dbReference type="SAM" id="MobiDB-lite"/>
    </source>
</evidence>
<dbReference type="EMBL" id="JBFCZG010000007">
    <property type="protein sequence ID" value="KAL3419715.1"/>
    <property type="molecule type" value="Genomic_DNA"/>
</dbReference>
<name>A0ABR4P8V3_9HELO</name>
<evidence type="ECO:0000256" key="1">
    <source>
        <dbReference type="PROSITE-ProRule" id="PRU00176"/>
    </source>
</evidence>
<evidence type="ECO:0000313" key="4">
    <source>
        <dbReference type="EMBL" id="KAL3419715.1"/>
    </source>
</evidence>
<reference evidence="4 5" key="1">
    <citation type="submission" date="2024-06" db="EMBL/GenBank/DDBJ databases">
        <title>Complete genome of Phlyctema vagabunda strain 19-DSS-EL-015.</title>
        <authorList>
            <person name="Fiorenzani C."/>
        </authorList>
    </citation>
    <scope>NUCLEOTIDE SEQUENCE [LARGE SCALE GENOMIC DNA]</scope>
    <source>
        <strain evidence="4 5">19-DSS-EL-015</strain>
    </source>
</reference>
<dbReference type="PROSITE" id="PS50102">
    <property type="entry name" value="RRM"/>
    <property type="match status" value="1"/>
</dbReference>
<feature type="region of interest" description="Disordered" evidence="2">
    <location>
        <begin position="291"/>
        <end position="343"/>
    </location>
</feature>
<feature type="compositionally biased region" description="Polar residues" evidence="2">
    <location>
        <begin position="242"/>
        <end position="266"/>
    </location>
</feature>
<feature type="compositionally biased region" description="Polar residues" evidence="2">
    <location>
        <begin position="292"/>
        <end position="308"/>
    </location>
</feature>
<dbReference type="Gene3D" id="3.30.70.330">
    <property type="match status" value="1"/>
</dbReference>
<evidence type="ECO:0000259" key="3">
    <source>
        <dbReference type="PROSITE" id="PS50102"/>
    </source>
</evidence>
<keyword evidence="5" id="KW-1185">Reference proteome</keyword>
<feature type="compositionally biased region" description="Low complexity" evidence="2">
    <location>
        <begin position="329"/>
        <end position="340"/>
    </location>
</feature>
<gene>
    <name evidence="4" type="ORF">PVAG01_08213</name>
</gene>
<protein>
    <recommendedName>
        <fullName evidence="3">RRM domain-containing protein</fullName>
    </recommendedName>
</protein>
<dbReference type="CDD" id="cd00590">
    <property type="entry name" value="RRM_SF"/>
    <property type="match status" value="1"/>
</dbReference>
<dbReference type="InterPro" id="IPR012677">
    <property type="entry name" value="Nucleotide-bd_a/b_plait_sf"/>
</dbReference>
<comment type="caution">
    <text evidence="4">The sequence shown here is derived from an EMBL/GenBank/DDBJ whole genome shotgun (WGS) entry which is preliminary data.</text>
</comment>
<dbReference type="SUPFAM" id="SSF54928">
    <property type="entry name" value="RNA-binding domain, RBD"/>
    <property type="match status" value="1"/>
</dbReference>
<keyword evidence="1" id="KW-0694">RNA-binding</keyword>
<proteinExistence type="predicted"/>
<dbReference type="InterPro" id="IPR035979">
    <property type="entry name" value="RBD_domain_sf"/>
</dbReference>
<organism evidence="4 5">
    <name type="scientific">Phlyctema vagabunda</name>
    <dbReference type="NCBI Taxonomy" id="108571"/>
    <lineage>
        <taxon>Eukaryota</taxon>
        <taxon>Fungi</taxon>
        <taxon>Dikarya</taxon>
        <taxon>Ascomycota</taxon>
        <taxon>Pezizomycotina</taxon>
        <taxon>Leotiomycetes</taxon>
        <taxon>Helotiales</taxon>
        <taxon>Dermateaceae</taxon>
        <taxon>Phlyctema</taxon>
    </lineage>
</organism>
<dbReference type="Proteomes" id="UP001629113">
    <property type="component" value="Unassembled WGS sequence"/>
</dbReference>
<dbReference type="InterPro" id="IPR000504">
    <property type="entry name" value="RRM_dom"/>
</dbReference>
<sequence>MSWNVRSDLLELADWDWSTRTHRPEPSTTASFKPVQVHDSLTKVDDETDDECFAGYRTSVADETVAAVTQSLRHLQLCGLPALDQRLFVLNGPFEPNIFREYSVIDQRPSQIENQRPVNAAFSKLQSPKRLSPALFNPPTSSPPPRPYLKARQPPWIDSYDLAVAQAKEFTLTFFPRYAMNEKMEAEKDPKIREVIDKHKEVAGWVDSLVMRPKQPAAGNSAEPADGNTPGPRRSSRAEEFSTGNQLGTLFASIQRSRGSTISKNPGGTEHDANMIRGDGGTKAADPVGLINTKSPNRTDSVSATASRPSDHSIEGFKTPRKGKGVDRSSWMTGSTGSGMEKFPNFDENIGAREQKYTHGSAGNTSRWGSGRERGISAIKSTEMSKLTAIGNPSPPTARNSWALDQVGNIARVGRSESQNKLFSQQVGNFIKYDNPNSTLETSQGSYQKSGGHGITGPPTSDAFGWSTLPTLDFKTAEPVYERKETGSVALSIAQAQEFTKIFFPKYAKSHEFNHAPPAHFQAIIGKYKKEKWAQPGRQVALGAEVNDLSKDMSPSNVCVAGLDGGLNKVKIRNRFSVFGYVDAVQFIYGNDGRWVNAVFVQFRKEVDAMRAMAEIQNSEKLDAWCSIKKASEVAGWTVEQIRDMK</sequence>
<accession>A0ABR4P8V3</accession>